<proteinExistence type="predicted"/>
<dbReference type="InterPro" id="IPR055323">
    <property type="entry name" value="C57A10.07/YOR238W"/>
</dbReference>
<organism evidence="2 3">
    <name type="scientific">Massarina eburnea CBS 473.64</name>
    <dbReference type="NCBI Taxonomy" id="1395130"/>
    <lineage>
        <taxon>Eukaryota</taxon>
        <taxon>Fungi</taxon>
        <taxon>Dikarya</taxon>
        <taxon>Ascomycota</taxon>
        <taxon>Pezizomycotina</taxon>
        <taxon>Dothideomycetes</taxon>
        <taxon>Pleosporomycetidae</taxon>
        <taxon>Pleosporales</taxon>
        <taxon>Massarineae</taxon>
        <taxon>Massarinaceae</taxon>
        <taxon>Massarina</taxon>
    </lineage>
</organism>
<dbReference type="PANTHER" id="PTHR28110">
    <property type="entry name" value="TRANSMEMBRANE PROTEIN"/>
    <property type="match status" value="1"/>
</dbReference>
<feature type="region of interest" description="Disordered" evidence="1">
    <location>
        <begin position="1"/>
        <end position="22"/>
    </location>
</feature>
<reference evidence="2" key="1">
    <citation type="journal article" date="2020" name="Stud. Mycol.">
        <title>101 Dothideomycetes genomes: a test case for predicting lifestyles and emergence of pathogens.</title>
        <authorList>
            <person name="Haridas S."/>
            <person name="Albert R."/>
            <person name="Binder M."/>
            <person name="Bloem J."/>
            <person name="Labutti K."/>
            <person name="Salamov A."/>
            <person name="Andreopoulos B."/>
            <person name="Baker S."/>
            <person name="Barry K."/>
            <person name="Bills G."/>
            <person name="Bluhm B."/>
            <person name="Cannon C."/>
            <person name="Castanera R."/>
            <person name="Culley D."/>
            <person name="Daum C."/>
            <person name="Ezra D."/>
            <person name="Gonzalez J."/>
            <person name="Henrissat B."/>
            <person name="Kuo A."/>
            <person name="Liang C."/>
            <person name="Lipzen A."/>
            <person name="Lutzoni F."/>
            <person name="Magnuson J."/>
            <person name="Mondo S."/>
            <person name="Nolan M."/>
            <person name="Ohm R."/>
            <person name="Pangilinan J."/>
            <person name="Park H.-J."/>
            <person name="Ramirez L."/>
            <person name="Alfaro M."/>
            <person name="Sun H."/>
            <person name="Tritt A."/>
            <person name="Yoshinaga Y."/>
            <person name="Zwiers L.-H."/>
            <person name="Turgeon B."/>
            <person name="Goodwin S."/>
            <person name="Spatafora J."/>
            <person name="Crous P."/>
            <person name="Grigoriev I."/>
        </authorList>
    </citation>
    <scope>NUCLEOTIDE SEQUENCE</scope>
    <source>
        <strain evidence="2">CBS 473.64</strain>
    </source>
</reference>
<dbReference type="InterPro" id="IPR003615">
    <property type="entry name" value="HNH_nuc"/>
</dbReference>
<keyword evidence="3" id="KW-1185">Reference proteome</keyword>
<evidence type="ECO:0008006" key="4">
    <source>
        <dbReference type="Google" id="ProtNLM"/>
    </source>
</evidence>
<dbReference type="AlphaFoldDB" id="A0A6A6RML2"/>
<protein>
    <recommendedName>
        <fullName evidence="4">DUF218 domain-containing protein</fullName>
    </recommendedName>
</protein>
<feature type="compositionally biased region" description="Polar residues" evidence="1">
    <location>
        <begin position="1"/>
        <end position="16"/>
    </location>
</feature>
<sequence length="350" mass="38762">MAPATSAGTCTPSGTLPKSRAHRSYNAASITVAPPTVDAEEPPVREAGNFEHHDHVIPRSDASPNYEGVENLVIVCCHAIFHPDGSSPSLPLYSPYDERNWHLAPFQVSNPATGKPGEHETFVAHVLAGIDIVKRPTSKNDTLVVISGGPTKKALTPLSEAQSYYNAALAHELALGNMGGGRTRELFTKGRILLEEHATDSFQNFVFSILLFRRTTGVYPKHVRIITHAFKAKRFLHLHAPAIKWLPDRVQVQGIDPVMSKTDLEDTVRGEEMYGYKPWLKDPFGVGQELGQKRKVRGWDGEVAAELTEGLEESVKRLLNDELLYDDVLPWTKSGLMVANREGFTFTMRF</sequence>
<dbReference type="OrthoDB" id="4347at2759"/>
<evidence type="ECO:0000313" key="2">
    <source>
        <dbReference type="EMBL" id="KAF2635388.1"/>
    </source>
</evidence>
<evidence type="ECO:0000256" key="1">
    <source>
        <dbReference type="SAM" id="MobiDB-lite"/>
    </source>
</evidence>
<evidence type="ECO:0000313" key="3">
    <source>
        <dbReference type="Proteomes" id="UP000799753"/>
    </source>
</evidence>
<dbReference type="Proteomes" id="UP000799753">
    <property type="component" value="Unassembled WGS sequence"/>
</dbReference>
<dbReference type="CDD" id="cd00085">
    <property type="entry name" value="HNHc"/>
    <property type="match status" value="1"/>
</dbReference>
<dbReference type="PANTHER" id="PTHR28110:SF1">
    <property type="entry name" value="TRANSMEMBRANE PROTEIN"/>
    <property type="match status" value="1"/>
</dbReference>
<accession>A0A6A6RML2</accession>
<gene>
    <name evidence="2" type="ORF">P280DRAFT_194590</name>
</gene>
<dbReference type="GO" id="GO:0005737">
    <property type="term" value="C:cytoplasm"/>
    <property type="evidence" value="ECO:0007669"/>
    <property type="project" value="TreeGrafter"/>
</dbReference>
<dbReference type="EMBL" id="MU006807">
    <property type="protein sequence ID" value="KAF2635388.1"/>
    <property type="molecule type" value="Genomic_DNA"/>
</dbReference>
<name>A0A6A6RML2_9PLEO</name>